<feature type="compositionally biased region" description="Basic and acidic residues" evidence="1">
    <location>
        <begin position="91"/>
        <end position="111"/>
    </location>
</feature>
<name>A0ABN1SUF2_9ACTN</name>
<feature type="compositionally biased region" description="Low complexity" evidence="1">
    <location>
        <begin position="130"/>
        <end position="142"/>
    </location>
</feature>
<evidence type="ECO:0000256" key="1">
    <source>
        <dbReference type="SAM" id="MobiDB-lite"/>
    </source>
</evidence>
<protein>
    <submittedName>
        <fullName evidence="2">Uncharacterized protein</fullName>
    </submittedName>
</protein>
<evidence type="ECO:0000313" key="2">
    <source>
        <dbReference type="EMBL" id="GAA1004964.1"/>
    </source>
</evidence>
<feature type="region of interest" description="Disordered" evidence="1">
    <location>
        <begin position="1"/>
        <end position="143"/>
    </location>
</feature>
<feature type="compositionally biased region" description="Polar residues" evidence="1">
    <location>
        <begin position="41"/>
        <end position="51"/>
    </location>
</feature>
<proteinExistence type="predicted"/>
<feature type="compositionally biased region" description="Pro residues" evidence="1">
    <location>
        <begin position="7"/>
        <end position="16"/>
    </location>
</feature>
<accession>A0ABN1SUF2</accession>
<sequence length="165" mass="16280">MTKDIEAPPPLPPCRTPPLEASALPGASAHPGDTGIRTAGTVITQLDTSAVISRPGGRQGAEAVGGGGAERGAEAGPQGRARGEDDETDPDGTHGHGDAAAREQPGDERRGHGSTGPVLRGRPGCRARGARSAAGGSGKDASVVNMAGSCLSCGSGGNRFTIRIG</sequence>
<reference evidence="2 3" key="1">
    <citation type="journal article" date="2019" name="Int. J. Syst. Evol. Microbiol.">
        <title>The Global Catalogue of Microorganisms (GCM) 10K type strain sequencing project: providing services to taxonomists for standard genome sequencing and annotation.</title>
        <authorList>
            <consortium name="The Broad Institute Genomics Platform"/>
            <consortium name="The Broad Institute Genome Sequencing Center for Infectious Disease"/>
            <person name="Wu L."/>
            <person name="Ma J."/>
        </authorList>
    </citation>
    <scope>NUCLEOTIDE SEQUENCE [LARGE SCALE GENOMIC DNA]</scope>
    <source>
        <strain evidence="2 3">JCM 11269</strain>
    </source>
</reference>
<evidence type="ECO:0000313" key="3">
    <source>
        <dbReference type="Proteomes" id="UP001501072"/>
    </source>
</evidence>
<feature type="compositionally biased region" description="Gly residues" evidence="1">
    <location>
        <begin position="57"/>
        <end position="70"/>
    </location>
</feature>
<keyword evidence="3" id="KW-1185">Reference proteome</keyword>
<dbReference type="Proteomes" id="UP001501072">
    <property type="component" value="Unassembled WGS sequence"/>
</dbReference>
<dbReference type="EMBL" id="BAAAHU010000005">
    <property type="protein sequence ID" value="GAA1004964.1"/>
    <property type="molecule type" value="Genomic_DNA"/>
</dbReference>
<comment type="caution">
    <text evidence="2">The sequence shown here is derived from an EMBL/GenBank/DDBJ whole genome shotgun (WGS) entry which is preliminary data.</text>
</comment>
<gene>
    <name evidence="2" type="ORF">GCM10009564_08420</name>
</gene>
<organism evidence="2 3">
    <name type="scientific">Streptomyces thermogriseus</name>
    <dbReference type="NCBI Taxonomy" id="75292"/>
    <lineage>
        <taxon>Bacteria</taxon>
        <taxon>Bacillati</taxon>
        <taxon>Actinomycetota</taxon>
        <taxon>Actinomycetes</taxon>
        <taxon>Kitasatosporales</taxon>
        <taxon>Streptomycetaceae</taxon>
        <taxon>Streptomyces</taxon>
    </lineage>
</organism>